<keyword evidence="5 6" id="KW-0472">Membrane</keyword>
<evidence type="ECO:0000256" key="1">
    <source>
        <dbReference type="ARBA" id="ARBA00022448"/>
    </source>
</evidence>
<dbReference type="Pfam" id="PF10070">
    <property type="entry name" value="DabA"/>
    <property type="match status" value="1"/>
</dbReference>
<keyword evidence="8" id="KW-1185">Reference proteome</keyword>
<feature type="binding site" evidence="6">
    <location>
        <position position="573"/>
    </location>
    <ligand>
        <name>Zn(2+)</name>
        <dbReference type="ChEBI" id="CHEBI:29105"/>
    </ligand>
</feature>
<protein>
    <recommendedName>
        <fullName evidence="6">Probable inorganic carbon transporter subunit DabA</fullName>
    </recommendedName>
</protein>
<dbReference type="RefSeq" id="WP_121939060.1">
    <property type="nucleotide sequence ID" value="NZ_REFR01000012.1"/>
</dbReference>
<evidence type="ECO:0000256" key="5">
    <source>
        <dbReference type="ARBA" id="ARBA00023136"/>
    </source>
</evidence>
<reference evidence="7 8" key="1">
    <citation type="submission" date="2018-10" db="EMBL/GenBank/DDBJ databases">
        <title>Genomic Encyclopedia of Archaeal and Bacterial Type Strains, Phase II (KMG-II): from individual species to whole genera.</title>
        <authorList>
            <person name="Goeker M."/>
        </authorList>
    </citation>
    <scope>NUCLEOTIDE SEQUENCE [LARGE SCALE GENOMIC DNA]</scope>
    <source>
        <strain evidence="7 8">DSM 25217</strain>
    </source>
</reference>
<dbReference type="AlphaFoldDB" id="A0A3M0C4L2"/>
<keyword evidence="2 6" id="KW-1003">Cell membrane</keyword>
<feature type="binding site" evidence="6">
    <location>
        <position position="376"/>
    </location>
    <ligand>
        <name>Zn(2+)</name>
        <dbReference type="ChEBI" id="CHEBI:29105"/>
    </ligand>
</feature>
<feature type="binding site" evidence="6">
    <location>
        <position position="374"/>
    </location>
    <ligand>
        <name>Zn(2+)</name>
        <dbReference type="ChEBI" id="CHEBI:29105"/>
    </ligand>
</feature>
<dbReference type="EMBL" id="REFR01000012">
    <property type="protein sequence ID" value="RMB04791.1"/>
    <property type="molecule type" value="Genomic_DNA"/>
</dbReference>
<dbReference type="Proteomes" id="UP000271227">
    <property type="component" value="Unassembled WGS sequence"/>
</dbReference>
<evidence type="ECO:0000313" key="7">
    <source>
        <dbReference type="EMBL" id="RMB04791.1"/>
    </source>
</evidence>
<accession>A0A3M0C4L2</accession>
<keyword evidence="4 6" id="KW-0862">Zinc</keyword>
<comment type="function">
    <text evidence="6">Part of an energy-coupled inorganic carbon pump.</text>
</comment>
<dbReference type="GO" id="GO:0008270">
    <property type="term" value="F:zinc ion binding"/>
    <property type="evidence" value="ECO:0007669"/>
    <property type="project" value="UniProtKB-UniRule"/>
</dbReference>
<dbReference type="InterPro" id="IPR018752">
    <property type="entry name" value="DabA"/>
</dbReference>
<name>A0A3M0C4L2_9PROT</name>
<evidence type="ECO:0000313" key="8">
    <source>
        <dbReference type="Proteomes" id="UP000271227"/>
    </source>
</evidence>
<comment type="similarity">
    <text evidence="6">Belongs to the inorganic carbon transporter (TC 9.A.2) DabA family.</text>
</comment>
<dbReference type="GO" id="GO:0005886">
    <property type="term" value="C:plasma membrane"/>
    <property type="evidence" value="ECO:0007669"/>
    <property type="project" value="UniProtKB-SubCell"/>
</dbReference>
<gene>
    <name evidence="6" type="primary">dabA</name>
    <name evidence="7" type="ORF">BXY39_2355</name>
</gene>
<comment type="cofactor">
    <cofactor evidence="6">
        <name>Zn(2+)</name>
        <dbReference type="ChEBI" id="CHEBI:29105"/>
    </cofactor>
</comment>
<keyword evidence="1 6" id="KW-0813">Transport</keyword>
<dbReference type="HAMAP" id="MF_01871">
    <property type="entry name" value="DabA"/>
    <property type="match status" value="1"/>
</dbReference>
<dbReference type="InParanoid" id="A0A3M0C4L2"/>
<organism evidence="7 8">
    <name type="scientific">Eilatimonas milleporae</name>
    <dbReference type="NCBI Taxonomy" id="911205"/>
    <lineage>
        <taxon>Bacteria</taxon>
        <taxon>Pseudomonadati</taxon>
        <taxon>Pseudomonadota</taxon>
        <taxon>Alphaproteobacteria</taxon>
        <taxon>Kordiimonadales</taxon>
        <taxon>Kordiimonadaceae</taxon>
        <taxon>Eilatimonas</taxon>
    </lineage>
</organism>
<comment type="subcellular location">
    <subcellularLocation>
        <location evidence="6">Cell membrane</location>
        <topology evidence="6">Peripheral membrane protein</topology>
    </subcellularLocation>
</comment>
<dbReference type="OrthoDB" id="9805101at2"/>
<dbReference type="PANTHER" id="PTHR38344">
    <property type="entry name" value="UPF0753 PROTEIN AQ_863"/>
    <property type="match status" value="1"/>
</dbReference>
<comment type="subunit">
    <text evidence="6">Forms a complex with DabB.</text>
</comment>
<evidence type="ECO:0000256" key="6">
    <source>
        <dbReference type="HAMAP-Rule" id="MF_01871"/>
    </source>
</evidence>
<proteinExistence type="inferred from homology"/>
<comment type="caution">
    <text evidence="7">The sequence shown here is derived from an EMBL/GenBank/DDBJ whole genome shotgun (WGS) entry which is preliminary data.</text>
</comment>
<feature type="binding site" evidence="6">
    <location>
        <position position="558"/>
    </location>
    <ligand>
        <name>Zn(2+)</name>
        <dbReference type="ChEBI" id="CHEBI:29105"/>
    </ligand>
</feature>
<evidence type="ECO:0000256" key="2">
    <source>
        <dbReference type="ARBA" id="ARBA00022475"/>
    </source>
</evidence>
<sequence>MTEQIALTAALTADPHVVLHPEAGIGQNTALRADGPLVARTDVDAAIAKAAAIIAPLWPLKHFVAVNPFLGLVNLPFAQAAAKLKRATGASMLMPRNYYRGLIASGRITDGDLAQALETVHPQPSALPKTVRALKKALAEDTEDLSPSVVTVAEILDRTSGTSATSLVLESLSKWCAAYWDEGQSTWRMPWKNHSPYAAWRAAAIHDRTPRTLGFRGIRKAFATLPDDPHDATTIIVDTLGLTAKALDDYFHRALASIGGWTAYTRYRGWHAELAGETDDTPIHLLAMRLAWDYGLFITHGAPSFRQNWTSAVETMADVTKGENRTASALAVETVLQNAFDLACQRETIHTITTRTAAPKTENLTRKAVQAAFCIDVRSEVYRRAFESISPDVETIGFAGFFGFPIEYVPIGQTDGGAQCPVLLKPKFVVRETVAGAGPEENTGILTLRRLRRRAAKLWKSFKSSAVTSFVYVETAGLSFAAKLVSDSAHLTRTVSHPSTDGLDKNVLHHAGPELQAGISNGRRTGFGPVERVDMAEAVLKAMSMTGDFARLVMLTGHGSTTVNNPHASGLDCGACGGHTGEANARVAAAILNDPAVRTRLHKRGIIIPEDTWFLGCLHDTTTDGITIFNREQVPQSHQDDLDRLDGWLTDASKMARSERAALLGIGDSANKDKKVTARSRDWSQVRPEWGLAGNTAFIAAPRARTQGIDLGGRAFLHTYDWKADTDWSVLELIMTAPMVVASWINLQYYGSTVDNPAFGSGNKVLHNVTGTIGVLEGNGGDLRTGLSWQSVHDGKRLVHEPLRLSVFIEAPIEEINRIIAKHESVRHLADNGWIHLFALSEGGEGGQSCHRYTGNLSWQPVDAPAL</sequence>
<evidence type="ECO:0000256" key="4">
    <source>
        <dbReference type="ARBA" id="ARBA00022833"/>
    </source>
</evidence>
<dbReference type="PANTHER" id="PTHR38344:SF1">
    <property type="entry name" value="INORGANIC CARBON TRANSPORTER SUBUNIT DABA-RELATED"/>
    <property type="match status" value="1"/>
</dbReference>
<keyword evidence="3 6" id="KW-0479">Metal-binding</keyword>
<evidence type="ECO:0000256" key="3">
    <source>
        <dbReference type="ARBA" id="ARBA00022723"/>
    </source>
</evidence>